<name>A0A5N1IRD9_9BACT</name>
<keyword evidence="3" id="KW-0808">Transferase</keyword>
<dbReference type="Pfam" id="PF01757">
    <property type="entry name" value="Acyl_transf_3"/>
    <property type="match status" value="1"/>
</dbReference>
<sequence length="356" mass="39749">MAPSRIYSLDYLRGLTAFGIMFFHFTSWTLGSYSAEDFPGRIGLYGVSVFYVLSGLTLFLIYYENLKPTWRSLTTFAIKRTFRIFPLLWLTVGLTLLLNPKLFDPRLLFLSLTGLFGFLEPSKGLGTGVWSIGNELVFYAFFPFLLLLARYNRLLFLLISGFLMAICVYFAFFVLRANEPLGPQWPDYVNPLNQLILFVGGLVLGSFTVNGNFGKPNAVIATIVIAAALLLFIFYPAAGDRIVLVSGWNRIIFLALSFTICATVYLANYQLPYFLHKPLAFTGEISYSLYLLHPIVYTIVFGANKILKLGVSPVCLLLLAFIGAFAVSFLVFRYFETPMINAGKALSAKLPAATSV</sequence>
<feature type="domain" description="Acyltransferase 3" evidence="2">
    <location>
        <begin position="6"/>
        <end position="332"/>
    </location>
</feature>
<evidence type="ECO:0000313" key="4">
    <source>
        <dbReference type="Proteomes" id="UP000326570"/>
    </source>
</evidence>
<feature type="transmembrane region" description="Helical" evidence="1">
    <location>
        <begin position="218"/>
        <end position="238"/>
    </location>
</feature>
<proteinExistence type="predicted"/>
<comment type="caution">
    <text evidence="3">The sequence shown here is derived from an EMBL/GenBank/DDBJ whole genome shotgun (WGS) entry which is preliminary data.</text>
</comment>
<feature type="transmembrane region" description="Helical" evidence="1">
    <location>
        <begin position="250"/>
        <end position="267"/>
    </location>
</feature>
<feature type="transmembrane region" description="Helical" evidence="1">
    <location>
        <begin position="84"/>
        <end position="103"/>
    </location>
</feature>
<keyword evidence="1" id="KW-0812">Transmembrane</keyword>
<dbReference type="Proteomes" id="UP000326570">
    <property type="component" value="Unassembled WGS sequence"/>
</dbReference>
<dbReference type="PANTHER" id="PTHR23028">
    <property type="entry name" value="ACETYLTRANSFERASE"/>
    <property type="match status" value="1"/>
</dbReference>
<accession>A0A5N1IRD9</accession>
<dbReference type="AlphaFoldDB" id="A0A5N1IRD9"/>
<feature type="transmembrane region" description="Helical" evidence="1">
    <location>
        <begin position="42"/>
        <end position="63"/>
    </location>
</feature>
<feature type="transmembrane region" description="Helical" evidence="1">
    <location>
        <begin position="12"/>
        <end position="30"/>
    </location>
</feature>
<protein>
    <submittedName>
        <fullName evidence="3">Acyltransferase</fullName>
    </submittedName>
</protein>
<dbReference type="RefSeq" id="WP_150904824.1">
    <property type="nucleotide sequence ID" value="NZ_VTWT01000009.1"/>
</dbReference>
<dbReference type="PANTHER" id="PTHR23028:SF131">
    <property type="entry name" value="BLR2367 PROTEIN"/>
    <property type="match status" value="1"/>
</dbReference>
<feature type="transmembrane region" description="Helical" evidence="1">
    <location>
        <begin position="195"/>
        <end position="213"/>
    </location>
</feature>
<dbReference type="GO" id="GO:0016020">
    <property type="term" value="C:membrane"/>
    <property type="evidence" value="ECO:0007669"/>
    <property type="project" value="TreeGrafter"/>
</dbReference>
<dbReference type="EMBL" id="VTWT01000009">
    <property type="protein sequence ID" value="KAA9327320.1"/>
    <property type="molecule type" value="Genomic_DNA"/>
</dbReference>
<gene>
    <name evidence="3" type="ORF">F0P94_15495</name>
</gene>
<feature type="transmembrane region" description="Helical" evidence="1">
    <location>
        <begin position="155"/>
        <end position="175"/>
    </location>
</feature>
<feature type="transmembrane region" description="Helical" evidence="1">
    <location>
        <begin position="309"/>
        <end position="332"/>
    </location>
</feature>
<keyword evidence="4" id="KW-1185">Reference proteome</keyword>
<organism evidence="3 4">
    <name type="scientific">Adhaeribacter soli</name>
    <dbReference type="NCBI Taxonomy" id="2607655"/>
    <lineage>
        <taxon>Bacteria</taxon>
        <taxon>Pseudomonadati</taxon>
        <taxon>Bacteroidota</taxon>
        <taxon>Cytophagia</taxon>
        <taxon>Cytophagales</taxon>
        <taxon>Hymenobacteraceae</taxon>
        <taxon>Adhaeribacter</taxon>
    </lineage>
</organism>
<keyword evidence="1" id="KW-1133">Transmembrane helix</keyword>
<keyword evidence="1" id="KW-0472">Membrane</keyword>
<reference evidence="3 4" key="1">
    <citation type="submission" date="2019-09" db="EMBL/GenBank/DDBJ databases">
        <title>Genome sequence of Adhaeribacter sp. M2.</title>
        <authorList>
            <person name="Srinivasan S."/>
        </authorList>
    </citation>
    <scope>NUCLEOTIDE SEQUENCE [LARGE SCALE GENOMIC DNA]</scope>
    <source>
        <strain evidence="3 4">M2</strain>
    </source>
</reference>
<evidence type="ECO:0000259" key="2">
    <source>
        <dbReference type="Pfam" id="PF01757"/>
    </source>
</evidence>
<evidence type="ECO:0000256" key="1">
    <source>
        <dbReference type="SAM" id="Phobius"/>
    </source>
</evidence>
<dbReference type="GO" id="GO:0000271">
    <property type="term" value="P:polysaccharide biosynthetic process"/>
    <property type="evidence" value="ECO:0007669"/>
    <property type="project" value="TreeGrafter"/>
</dbReference>
<dbReference type="InterPro" id="IPR002656">
    <property type="entry name" value="Acyl_transf_3_dom"/>
</dbReference>
<dbReference type="GO" id="GO:0016747">
    <property type="term" value="F:acyltransferase activity, transferring groups other than amino-acyl groups"/>
    <property type="evidence" value="ECO:0007669"/>
    <property type="project" value="InterPro"/>
</dbReference>
<keyword evidence="3" id="KW-0012">Acyltransferase</keyword>
<feature type="transmembrane region" description="Helical" evidence="1">
    <location>
        <begin position="279"/>
        <end position="303"/>
    </location>
</feature>
<evidence type="ECO:0000313" key="3">
    <source>
        <dbReference type="EMBL" id="KAA9327320.1"/>
    </source>
</evidence>
<dbReference type="InterPro" id="IPR050879">
    <property type="entry name" value="Acyltransferase_3"/>
</dbReference>
<feature type="transmembrane region" description="Helical" evidence="1">
    <location>
        <begin position="128"/>
        <end position="148"/>
    </location>
</feature>